<gene>
    <name evidence="2" type="ORF">RIMI_LOCUS8931541</name>
</gene>
<reference evidence="2" key="1">
    <citation type="submission" date="2023-07" db="EMBL/GenBank/DDBJ databases">
        <authorList>
            <person name="Stuckert A."/>
        </authorList>
    </citation>
    <scope>NUCLEOTIDE SEQUENCE</scope>
</reference>
<feature type="region of interest" description="Disordered" evidence="1">
    <location>
        <begin position="1"/>
        <end position="73"/>
    </location>
</feature>
<dbReference type="Pfam" id="PF15710">
    <property type="entry name" value="Brme1"/>
    <property type="match status" value="1"/>
</dbReference>
<name>A0ABN9LG84_9NEOB</name>
<dbReference type="InterPro" id="IPR031441">
    <property type="entry name" value="Brme1"/>
</dbReference>
<dbReference type="EMBL" id="CAUEEQ010018106">
    <property type="protein sequence ID" value="CAJ0940784.1"/>
    <property type="molecule type" value="Genomic_DNA"/>
</dbReference>
<evidence type="ECO:0000313" key="3">
    <source>
        <dbReference type="Proteomes" id="UP001176940"/>
    </source>
</evidence>
<protein>
    <submittedName>
        <fullName evidence="2">Uncharacterized protein</fullName>
    </submittedName>
</protein>
<comment type="caution">
    <text evidence="2">The sequence shown here is derived from an EMBL/GenBank/DDBJ whole genome shotgun (WGS) entry which is preliminary data.</text>
</comment>
<dbReference type="Proteomes" id="UP001176940">
    <property type="component" value="Unassembled WGS sequence"/>
</dbReference>
<feature type="compositionally biased region" description="Basic and acidic residues" evidence="1">
    <location>
        <begin position="10"/>
        <end position="22"/>
    </location>
</feature>
<accession>A0ABN9LG84</accession>
<proteinExistence type="predicted"/>
<evidence type="ECO:0000256" key="1">
    <source>
        <dbReference type="SAM" id="MobiDB-lite"/>
    </source>
</evidence>
<sequence length="121" mass="13810">MSGLGRRKQKPMEENHIDEHQQEPPQAVASLPVLPEDAAAPAQCVRGDKKQHHGDPPIGHRPQERRTEDASSTVQGLIMELSNINRLIMSTYRDLRQKRANLIGIYEEERSRMDQEKDYGT</sequence>
<keyword evidence="3" id="KW-1185">Reference proteome</keyword>
<organism evidence="2 3">
    <name type="scientific">Ranitomeya imitator</name>
    <name type="common">mimic poison frog</name>
    <dbReference type="NCBI Taxonomy" id="111125"/>
    <lineage>
        <taxon>Eukaryota</taxon>
        <taxon>Metazoa</taxon>
        <taxon>Chordata</taxon>
        <taxon>Craniata</taxon>
        <taxon>Vertebrata</taxon>
        <taxon>Euteleostomi</taxon>
        <taxon>Amphibia</taxon>
        <taxon>Batrachia</taxon>
        <taxon>Anura</taxon>
        <taxon>Neobatrachia</taxon>
        <taxon>Hyloidea</taxon>
        <taxon>Dendrobatidae</taxon>
        <taxon>Dendrobatinae</taxon>
        <taxon>Ranitomeya</taxon>
    </lineage>
</organism>
<evidence type="ECO:0000313" key="2">
    <source>
        <dbReference type="EMBL" id="CAJ0940784.1"/>
    </source>
</evidence>